<evidence type="ECO:0000256" key="6">
    <source>
        <dbReference type="ARBA" id="ARBA00022692"/>
    </source>
</evidence>
<keyword evidence="9 15" id="KW-1133">Transmembrane helix</keyword>
<dbReference type="Gene3D" id="1.10.630.10">
    <property type="entry name" value="Cytochrome P450"/>
    <property type="match status" value="1"/>
</dbReference>
<feature type="transmembrane region" description="Helical" evidence="15">
    <location>
        <begin position="73"/>
        <end position="92"/>
    </location>
</feature>
<evidence type="ECO:0000256" key="1">
    <source>
        <dbReference type="ARBA" id="ARBA00001971"/>
    </source>
</evidence>
<keyword evidence="6 15" id="KW-0812">Transmembrane</keyword>
<evidence type="ECO:0000256" key="8">
    <source>
        <dbReference type="ARBA" id="ARBA00022824"/>
    </source>
</evidence>
<comment type="subcellular location">
    <subcellularLocation>
        <location evidence="2">Endoplasmic reticulum membrane</location>
        <topology evidence="2">Single-pass membrane protein</topology>
    </subcellularLocation>
</comment>
<keyword evidence="17" id="KW-1185">Reference proteome</keyword>
<dbReference type="EMBL" id="JAUYZG010000008">
    <property type="protein sequence ID" value="KAK2901396.1"/>
    <property type="molecule type" value="Genomic_DNA"/>
</dbReference>
<keyword evidence="10 13" id="KW-0408">Iron</keyword>
<gene>
    <name evidence="16" type="ORF">Q8A67_009511</name>
</gene>
<dbReference type="GO" id="GO:0005789">
    <property type="term" value="C:endoplasmic reticulum membrane"/>
    <property type="evidence" value="ECO:0007669"/>
    <property type="project" value="UniProtKB-SubCell"/>
</dbReference>
<evidence type="ECO:0000256" key="9">
    <source>
        <dbReference type="ARBA" id="ARBA00022989"/>
    </source>
</evidence>
<dbReference type="SUPFAM" id="SSF48264">
    <property type="entry name" value="Cytochrome P450"/>
    <property type="match status" value="1"/>
</dbReference>
<dbReference type="FunFam" id="1.10.630.10:FF:000025">
    <property type="entry name" value="Prostaglandin I2 (prostacyclin) synthase"/>
    <property type="match status" value="1"/>
</dbReference>
<dbReference type="GO" id="GO:0020037">
    <property type="term" value="F:heme binding"/>
    <property type="evidence" value="ECO:0007669"/>
    <property type="project" value="InterPro"/>
</dbReference>
<keyword evidence="4" id="KW-0444">Lipid biosynthesis</keyword>
<evidence type="ECO:0000256" key="7">
    <source>
        <dbReference type="ARBA" id="ARBA00022723"/>
    </source>
</evidence>
<keyword evidence="14" id="KW-0503">Monooxygenase</keyword>
<evidence type="ECO:0000313" key="16">
    <source>
        <dbReference type="EMBL" id="KAK2901396.1"/>
    </source>
</evidence>
<organism evidence="16 17">
    <name type="scientific">Cirrhinus molitorella</name>
    <name type="common">mud carp</name>
    <dbReference type="NCBI Taxonomy" id="172907"/>
    <lineage>
        <taxon>Eukaryota</taxon>
        <taxon>Metazoa</taxon>
        <taxon>Chordata</taxon>
        <taxon>Craniata</taxon>
        <taxon>Vertebrata</taxon>
        <taxon>Euteleostomi</taxon>
        <taxon>Actinopterygii</taxon>
        <taxon>Neopterygii</taxon>
        <taxon>Teleostei</taxon>
        <taxon>Ostariophysi</taxon>
        <taxon>Cypriniformes</taxon>
        <taxon>Cyprinidae</taxon>
        <taxon>Labeoninae</taxon>
        <taxon>Labeonini</taxon>
        <taxon>Cirrhinus</taxon>
    </lineage>
</organism>
<dbReference type="PANTHER" id="PTHR24306">
    <property type="match status" value="1"/>
</dbReference>
<evidence type="ECO:0000256" key="15">
    <source>
        <dbReference type="SAM" id="Phobius"/>
    </source>
</evidence>
<keyword evidence="12 15" id="KW-0472">Membrane</keyword>
<evidence type="ECO:0000256" key="4">
    <source>
        <dbReference type="ARBA" id="ARBA00022516"/>
    </source>
</evidence>
<dbReference type="InterPro" id="IPR036396">
    <property type="entry name" value="Cyt_P450_sf"/>
</dbReference>
<dbReference type="InterPro" id="IPR017972">
    <property type="entry name" value="Cyt_P450_CS"/>
</dbReference>
<feature type="transmembrane region" description="Helical" evidence="15">
    <location>
        <begin position="370"/>
        <end position="394"/>
    </location>
</feature>
<evidence type="ECO:0000256" key="2">
    <source>
        <dbReference type="ARBA" id="ARBA00004389"/>
    </source>
</evidence>
<dbReference type="InterPro" id="IPR001128">
    <property type="entry name" value="Cyt_P450"/>
</dbReference>
<evidence type="ECO:0000256" key="14">
    <source>
        <dbReference type="RuleBase" id="RU000461"/>
    </source>
</evidence>
<evidence type="ECO:0000256" key="5">
    <source>
        <dbReference type="ARBA" id="ARBA00022617"/>
    </source>
</evidence>
<evidence type="ECO:0000313" key="17">
    <source>
        <dbReference type="Proteomes" id="UP001187343"/>
    </source>
</evidence>
<dbReference type="SUPFAM" id="SSF81321">
    <property type="entry name" value="Family A G protein-coupled receptor-like"/>
    <property type="match status" value="1"/>
</dbReference>
<comment type="cofactor">
    <cofactor evidence="1 13">
        <name>heme</name>
        <dbReference type="ChEBI" id="CHEBI:30413"/>
    </cofactor>
</comment>
<protein>
    <submittedName>
        <fullName evidence="16">Uncharacterized protein</fullName>
    </submittedName>
</protein>
<proteinExistence type="inferred from homology"/>
<dbReference type="PRINTS" id="PR00465">
    <property type="entry name" value="EP450IV"/>
</dbReference>
<dbReference type="Proteomes" id="UP001187343">
    <property type="component" value="Unassembled WGS sequence"/>
</dbReference>
<dbReference type="PROSITE" id="PS00086">
    <property type="entry name" value="CYTOCHROME_P450"/>
    <property type="match status" value="1"/>
</dbReference>
<sequence>MDVLNPEDNSYDDYYNADELEDFGLCKKTHVKEFSIAFLPVFYSVTCALSIIANLTLLILFIRYKTLRKVLPLHMVISDILFTLSLPFWAVYASSEWIFGDHSCALYLLGSFRRRRAGEPPLDKGPIPWFGHVLEFRKNTAKFLQRMKEKHGDIFTVQLGGFYFHFITDPLSFGSVVKEARTKLDFSKFAEQLVARVFGYHSMENEHKVLQASSTKHLMGDGLVVMTQAMMYNLQNLMLHSVGSGDGKQWQESGLFTFSYNIVFRAGYLALFGNESVKSTGTLDKAKKIDREQSDELFKEFRKYDQLFPNLAYGVLGPSEKMEAERLKRVFWDMLSVQKMRNRDNISGWVSDQQQERDEKGMQEFMQDRYMFLLLWASQGNTGPAAFWLLLYLMKHPEAMSAVKKEVEEILQETKQEVKRGGPLIDLTRDMLLKTPVLDSAVEETLRLTAAPVLTRAVIQDMTINMASGQEYKIRKGDRVAIFPYIAVQVDPEVYPDPYTFKYDRFLTPDGSKKTDFYKRGKKLKYYNMPWGAGTTMCPGRFFATNELKQFVFLMLSYFDFELKNQNDEIPDIDIRRWGFGSMQPTKDIPFRYRLKI</sequence>
<dbReference type="Pfam" id="PF00067">
    <property type="entry name" value="p450"/>
    <property type="match status" value="1"/>
</dbReference>
<keyword evidence="14" id="KW-0560">Oxidoreductase</keyword>
<evidence type="ECO:0000256" key="3">
    <source>
        <dbReference type="ARBA" id="ARBA00010617"/>
    </source>
</evidence>
<dbReference type="GO" id="GO:0008397">
    <property type="term" value="F:sterol 12-alpha-hydroxylase activity"/>
    <property type="evidence" value="ECO:0007669"/>
    <property type="project" value="TreeGrafter"/>
</dbReference>
<accession>A0AA88Q419</accession>
<dbReference type="GO" id="GO:0006629">
    <property type="term" value="P:lipid metabolic process"/>
    <property type="evidence" value="ECO:0007669"/>
    <property type="project" value="UniProtKB-KW"/>
</dbReference>
<comment type="similarity">
    <text evidence="3 14">Belongs to the cytochrome P450 family.</text>
</comment>
<keyword evidence="11" id="KW-0443">Lipid metabolism</keyword>
<dbReference type="InterPro" id="IPR002403">
    <property type="entry name" value="Cyt_P450_E_grp-IV"/>
</dbReference>
<dbReference type="AlphaFoldDB" id="A0AA88Q419"/>
<comment type="caution">
    <text evidence="16">The sequence shown here is derived from an EMBL/GenBank/DDBJ whole genome shotgun (WGS) entry which is preliminary data.</text>
</comment>
<dbReference type="GO" id="GO:0005506">
    <property type="term" value="F:iron ion binding"/>
    <property type="evidence" value="ECO:0007669"/>
    <property type="project" value="InterPro"/>
</dbReference>
<keyword evidence="5 13" id="KW-0349">Heme</keyword>
<evidence type="ECO:0000256" key="10">
    <source>
        <dbReference type="ARBA" id="ARBA00023004"/>
    </source>
</evidence>
<dbReference type="CDD" id="cd20633">
    <property type="entry name" value="Cyp8B1"/>
    <property type="match status" value="1"/>
</dbReference>
<dbReference type="Gene3D" id="1.20.1070.10">
    <property type="entry name" value="Rhodopsin 7-helix transmembrane proteins"/>
    <property type="match status" value="1"/>
</dbReference>
<evidence type="ECO:0000256" key="11">
    <source>
        <dbReference type="ARBA" id="ARBA00023098"/>
    </source>
</evidence>
<evidence type="ECO:0000256" key="13">
    <source>
        <dbReference type="PIRSR" id="PIRSR602403-1"/>
    </source>
</evidence>
<feature type="transmembrane region" description="Helical" evidence="15">
    <location>
        <begin position="41"/>
        <end position="61"/>
    </location>
</feature>
<evidence type="ECO:0000256" key="12">
    <source>
        <dbReference type="ARBA" id="ARBA00023136"/>
    </source>
</evidence>
<keyword evidence="7 13" id="KW-0479">Metal-binding</keyword>
<feature type="binding site" description="axial binding residue" evidence="13">
    <location>
        <position position="538"/>
    </location>
    <ligand>
        <name>heme</name>
        <dbReference type="ChEBI" id="CHEBI:30413"/>
    </ligand>
    <ligandPart>
        <name>Fe</name>
        <dbReference type="ChEBI" id="CHEBI:18248"/>
    </ligandPart>
</feature>
<keyword evidence="8" id="KW-0256">Endoplasmic reticulum</keyword>
<reference evidence="16" key="1">
    <citation type="submission" date="2023-08" db="EMBL/GenBank/DDBJ databases">
        <title>Chromosome-level Genome Assembly of mud carp (Cirrhinus molitorella).</title>
        <authorList>
            <person name="Liu H."/>
        </authorList>
    </citation>
    <scope>NUCLEOTIDE SEQUENCE</scope>
    <source>
        <strain evidence="16">Prfri</strain>
        <tissue evidence="16">Muscle</tissue>
    </source>
</reference>
<dbReference type="PANTHER" id="PTHR24306:SF0">
    <property type="entry name" value="7-ALPHA-HYDROXYCHOLEST-4-EN-3-ONE 12-ALPHA-HYDROXYLASE"/>
    <property type="match status" value="1"/>
</dbReference>
<name>A0AA88Q419_9TELE</name>